<dbReference type="PANTHER" id="PTHR12300:SF99">
    <property type="entry name" value="HVA22-LIKE PROTEIN F"/>
    <property type="match status" value="1"/>
</dbReference>
<comment type="similarity">
    <text evidence="1">Belongs to the DP1 family.</text>
</comment>
<dbReference type="InterPro" id="IPR004345">
    <property type="entry name" value="TB2_DP1_HVA22"/>
</dbReference>
<reference evidence="2 3" key="1">
    <citation type="submission" date="2024-01" db="EMBL/GenBank/DDBJ databases">
        <title>The genomes of 5 underutilized Papilionoideae crops provide insights into root nodulation and disease resistanc.</title>
        <authorList>
            <person name="Jiang F."/>
        </authorList>
    </citation>
    <scope>NUCLEOTIDE SEQUENCE [LARGE SCALE GENOMIC DNA]</scope>
    <source>
        <strain evidence="2">JINMINGXINNONG_FW02</strain>
        <tissue evidence="2">Leaves</tissue>
    </source>
</reference>
<comment type="caution">
    <text evidence="2">The sequence shown here is derived from an EMBL/GenBank/DDBJ whole genome shotgun (WGS) entry which is preliminary data.</text>
</comment>
<sequence length="246" mass="28867">MGQSEAKNVILGTRQGLKQTRTRKRILRIFLELKINRVLALMPGMVRSMTEERICDHLAAAIDFHTDEDGCEVKAVVLFTQLYSDWKICIMVLGTMARHLDTIIGPGVMLLYPLYASMRAIESPSTLDDQQWLTYWVLYSFMTLFELSTHKILCWFPIWAYLKLVFCIWLVLPMFNGAAYIYEKYVRKYIKNIGRYRSSNYPEEYKKVLHMMTSDARNAVERYIDRHGPDAFERVIRAAEKEAKKR</sequence>
<keyword evidence="1" id="KW-0812">Transmembrane</keyword>
<comment type="caution">
    <text evidence="1">Lacks conserved residue(s) required for the propagation of feature annotation.</text>
</comment>
<dbReference type="PANTHER" id="PTHR12300">
    <property type="entry name" value="HVA22-LIKE PROTEINS"/>
    <property type="match status" value="1"/>
</dbReference>
<dbReference type="Proteomes" id="UP001374584">
    <property type="component" value="Unassembled WGS sequence"/>
</dbReference>
<feature type="transmembrane region" description="Helical" evidence="1">
    <location>
        <begin position="158"/>
        <end position="182"/>
    </location>
</feature>
<dbReference type="AlphaFoldDB" id="A0AAN9NLG1"/>
<dbReference type="GO" id="GO:0016020">
    <property type="term" value="C:membrane"/>
    <property type="evidence" value="ECO:0007669"/>
    <property type="project" value="UniProtKB-SubCell"/>
</dbReference>
<evidence type="ECO:0000313" key="2">
    <source>
        <dbReference type="EMBL" id="KAK7372853.1"/>
    </source>
</evidence>
<dbReference type="Pfam" id="PF03134">
    <property type="entry name" value="TB2_DP1_HVA22"/>
    <property type="match status" value="1"/>
</dbReference>
<name>A0AAN9NLG1_PHACN</name>
<organism evidence="2 3">
    <name type="scientific">Phaseolus coccineus</name>
    <name type="common">Scarlet runner bean</name>
    <name type="synonym">Phaseolus multiflorus</name>
    <dbReference type="NCBI Taxonomy" id="3886"/>
    <lineage>
        <taxon>Eukaryota</taxon>
        <taxon>Viridiplantae</taxon>
        <taxon>Streptophyta</taxon>
        <taxon>Embryophyta</taxon>
        <taxon>Tracheophyta</taxon>
        <taxon>Spermatophyta</taxon>
        <taxon>Magnoliopsida</taxon>
        <taxon>eudicotyledons</taxon>
        <taxon>Gunneridae</taxon>
        <taxon>Pentapetalae</taxon>
        <taxon>rosids</taxon>
        <taxon>fabids</taxon>
        <taxon>Fabales</taxon>
        <taxon>Fabaceae</taxon>
        <taxon>Papilionoideae</taxon>
        <taxon>50 kb inversion clade</taxon>
        <taxon>NPAAA clade</taxon>
        <taxon>indigoferoid/millettioid clade</taxon>
        <taxon>Phaseoleae</taxon>
        <taxon>Phaseolus</taxon>
    </lineage>
</organism>
<protein>
    <recommendedName>
        <fullName evidence="1">HVA22-like protein</fullName>
    </recommendedName>
</protein>
<evidence type="ECO:0000313" key="3">
    <source>
        <dbReference type="Proteomes" id="UP001374584"/>
    </source>
</evidence>
<proteinExistence type="inferred from homology"/>
<evidence type="ECO:0000256" key="1">
    <source>
        <dbReference type="RuleBase" id="RU362006"/>
    </source>
</evidence>
<accession>A0AAN9NLG1</accession>
<keyword evidence="1" id="KW-0472">Membrane</keyword>
<dbReference type="EMBL" id="JAYMYR010000003">
    <property type="protein sequence ID" value="KAK7372853.1"/>
    <property type="molecule type" value="Genomic_DNA"/>
</dbReference>
<comment type="subcellular location">
    <subcellularLocation>
        <location evidence="1">Membrane</location>
        <topology evidence="1">Multi-pass membrane protein</topology>
    </subcellularLocation>
</comment>
<gene>
    <name evidence="2" type="ORF">VNO80_06241</name>
</gene>
<keyword evidence="1" id="KW-1133">Transmembrane helix</keyword>
<keyword evidence="3" id="KW-1185">Reference proteome</keyword>